<dbReference type="Pfam" id="PF22958">
    <property type="entry name" value="Ltn1_1st"/>
    <property type="match status" value="1"/>
</dbReference>
<evidence type="ECO:0000256" key="14">
    <source>
        <dbReference type="PROSITE-ProRule" id="PRU00175"/>
    </source>
</evidence>
<dbReference type="EMBL" id="KB008025">
    <property type="protein sequence ID" value="ELR15687.1"/>
    <property type="molecule type" value="Genomic_DNA"/>
</dbReference>
<evidence type="ECO:0000256" key="3">
    <source>
        <dbReference type="ARBA" id="ARBA00004906"/>
    </source>
</evidence>
<comment type="subcellular location">
    <subcellularLocation>
        <location evidence="2">Cytoplasm</location>
        <location evidence="2">Cytosol</location>
    </subcellularLocation>
</comment>
<dbReference type="GO" id="GO:1990116">
    <property type="term" value="P:ribosome-associated ubiquitin-dependent protein catabolic process"/>
    <property type="evidence" value="ECO:0007669"/>
    <property type="project" value="UniProtKB-UniRule"/>
</dbReference>
<dbReference type="PROSITE" id="PS51292">
    <property type="entry name" value="ZF_RING_CH"/>
    <property type="match status" value="1"/>
</dbReference>
<evidence type="ECO:0000313" key="19">
    <source>
        <dbReference type="EMBL" id="ELR15687.1"/>
    </source>
</evidence>
<keyword evidence="8 15" id="KW-0808">Transferase</keyword>
<comment type="catalytic activity">
    <reaction evidence="1 15">
        <text>S-ubiquitinyl-[E2 ubiquitin-conjugating enzyme]-L-cysteine + [acceptor protein]-L-lysine = [E2 ubiquitin-conjugating enzyme]-L-cysteine + N(6)-ubiquitinyl-[acceptor protein]-L-lysine.</text>
        <dbReference type="EC" id="2.3.2.27"/>
    </reaction>
</comment>
<dbReference type="GO" id="GO:0072344">
    <property type="term" value="P:rescue of stalled ribosome"/>
    <property type="evidence" value="ECO:0007669"/>
    <property type="project" value="UniProtKB-UniRule"/>
</dbReference>
<dbReference type="Pfam" id="PF22999">
    <property type="entry name" value="LTN1_E3_ligase_6th"/>
    <property type="match status" value="1"/>
</dbReference>
<dbReference type="KEGG" id="acan:ACA1_378040"/>
<dbReference type="InterPro" id="IPR011989">
    <property type="entry name" value="ARM-like"/>
</dbReference>
<evidence type="ECO:0000256" key="2">
    <source>
        <dbReference type="ARBA" id="ARBA00004514"/>
    </source>
</evidence>
<dbReference type="InterPro" id="IPR011016">
    <property type="entry name" value="Znf_RING-CH"/>
</dbReference>
<dbReference type="GO" id="GO:0008270">
    <property type="term" value="F:zinc ion binding"/>
    <property type="evidence" value="ECO:0007669"/>
    <property type="project" value="UniProtKB-KW"/>
</dbReference>
<keyword evidence="20" id="KW-1185">Reference proteome</keyword>
<evidence type="ECO:0000256" key="10">
    <source>
        <dbReference type="ARBA" id="ARBA00022737"/>
    </source>
</evidence>
<evidence type="ECO:0000313" key="20">
    <source>
        <dbReference type="Proteomes" id="UP000011083"/>
    </source>
</evidence>
<gene>
    <name evidence="19" type="ORF">ACA1_378040</name>
</gene>
<dbReference type="InterPro" id="IPR001841">
    <property type="entry name" value="Znf_RING"/>
</dbReference>
<dbReference type="GO" id="GO:0016567">
    <property type="term" value="P:protein ubiquitination"/>
    <property type="evidence" value="ECO:0007669"/>
    <property type="project" value="UniProtKB-UniPathway"/>
</dbReference>
<dbReference type="Gene3D" id="1.25.10.10">
    <property type="entry name" value="Leucine-rich Repeat Variant"/>
    <property type="match status" value="1"/>
</dbReference>
<dbReference type="InterPro" id="IPR013083">
    <property type="entry name" value="Znf_RING/FYVE/PHD"/>
</dbReference>
<dbReference type="PANTHER" id="PTHR12389:SF0">
    <property type="entry name" value="E3 UBIQUITIN-PROTEIN LIGASE LISTERIN"/>
    <property type="match status" value="1"/>
</dbReference>
<evidence type="ECO:0000256" key="13">
    <source>
        <dbReference type="ARBA" id="ARBA00022833"/>
    </source>
</evidence>
<evidence type="ECO:0000256" key="12">
    <source>
        <dbReference type="ARBA" id="ARBA00022786"/>
    </source>
</evidence>
<evidence type="ECO:0000259" key="17">
    <source>
        <dbReference type="PROSITE" id="PS50089"/>
    </source>
</evidence>
<dbReference type="OrthoDB" id="6108at2759"/>
<dbReference type="SUPFAM" id="SSF57850">
    <property type="entry name" value="RING/U-box"/>
    <property type="match status" value="1"/>
</dbReference>
<sequence>MQRRGGKGKPASSSKAATLVATEGEYRGFIRVTAGDDLGQLSSSEFQLAFKKLNKRDSVTKLKGLQELKTLFEDIAGKGEDVDAVIQAWVYSFLRLAADDDPKVRVALCNTFAGLVQAVKKKLAAQLKRIMGTWLCLQFDQSNEVANAAKKAFQVAFPAKKHSEALLFCKAEILDHFEANFAQTPQTLANENAKEKAEDRYSNLIFSSILAFRYFQETIPEAENQALAESRYNELLGKKFWNFLKDKKHLLIRRAAYQLLATVSHKARPYVEANISWLTPVVVGMLNDTESSNQAHMWEALLTFFKYYPEAWSHINARKQVLGPLWVILRNGTSGSAAVTYPSLLPLISLIPKEVVGEGTGFHKEFFSNLWKGLASENFSDTSATRLVAAYMECLLYFISLDLRNDEREESEATDIAQYLVANQLFDATHYYLTTDKPPSALVKSISGLVGKLVAKDAQDIVKAYFIKLGDDAKAVFSENQDNLPLATYCSRFSELLSSLAALLSSSENTSGSALEQVLREVVGTALPRAREDTTETAWVRMLTELAASFPALVFGSAAAESEAPKAFFADALLPWVTSWVSSEARDAAFTPVLFDLVHHYLQHIAAAGGDHQTALLHDQWESLVREVIATGKPRLLLLLLQKVCRGTANEQWASRQLDEHATHLFNALQAGAAAVGDDIELSLLRFLIAGKDNQASPLLSASCLAQIVESLSASLTGFLDGHSLAAGAALEADAEQLASLKDVLVLVRSVASARLPAGLQRSRASLLGNTVFRLHLLAQLSPPGADAAAAYADVNSTALASLSAFATSRLREEEPETAAAFRAYLVSSLHEAVLHAAPTSIAVQVRKWTELDKVKSSAAELVLDRAEWEKSRDAVPSAIDGRDTSSLFLRLTGAVTGKGDETNDAATAAETYACMALFATELLQRLSAPVLLAGGGDDQATKPHAWLISALLQSYSLSGVSLFSVDESEDLGPVISQSLLSGSAANAAEPDEEDEKPSNDVWSLLARQAPRGVALLAKFITDQAKADTEPNAFTRDLLQHLIDEAQQRGGLSALSLAFVLRLLVARADLSCEALASVIVPALPLSFNANDDNFYGRLAAVEASIPAREIAAATFASLKEAQTTSEEDARRVLFSMAALAAFYWPQAAPQSAELAAHMSTLAGLFPKGRWPNAAGLPAALSRGLRTGALRLSFAIVTKSGATLDRASWDFVLNLVKSGLVDTKAKAKGSSIPDVADATEALRLLWAVMRAFQALSASEQSLPVPEEKYHSFLSKLLPQVFEVFLAVGQRLSKMMERDNPLSVLLEQVVRSMPSSLLCKHISGRESDDSVHALLSCPDWRLQKTAYRLLLHKLMAIAAVPDDEEGKDKEAESAEEEKEVKAPLPPALQEQIERPSEDFHGLLGYLLGWSLVLDHCTLRSPEFRARLGSYLRRSSFSLQMFMRVLCQHLDLAAPARLHLPSAPSWIGAYAAHLYLRLLQAFPALVRLWWTDDCDRQTAALMEKYTMLLMSPILIENELAAIANYKSEAGNFQVKASKVTREVTATYEKDEMSLAVVMRLAPSYPLRSVELESKSRLGVSEAQWRKWMLSMTTLFLTHDGTILDGVLLWKQNLDRHFEGVECCPICYSLFHISDHSLPRLACKTCHNKFHSACMYKWIRVSHNTDCPLCKTPFN</sequence>
<keyword evidence="10" id="KW-0677">Repeat</keyword>
<dbReference type="GO" id="GO:0043023">
    <property type="term" value="F:ribosomal large subunit binding"/>
    <property type="evidence" value="ECO:0007669"/>
    <property type="project" value="TreeGrafter"/>
</dbReference>
<dbReference type="PROSITE" id="PS50089">
    <property type="entry name" value="ZF_RING_2"/>
    <property type="match status" value="1"/>
</dbReference>
<dbReference type="Pfam" id="PF23009">
    <property type="entry name" value="UBC_like"/>
    <property type="match status" value="1"/>
</dbReference>
<evidence type="ECO:0000256" key="1">
    <source>
        <dbReference type="ARBA" id="ARBA00000900"/>
    </source>
</evidence>
<evidence type="ECO:0000256" key="16">
    <source>
        <dbReference type="SAM" id="MobiDB-lite"/>
    </source>
</evidence>
<evidence type="ECO:0000256" key="11">
    <source>
        <dbReference type="ARBA" id="ARBA00022771"/>
    </source>
</evidence>
<comment type="subunit">
    <text evidence="15">Component of the ribosome quality control complex (RQC).</text>
</comment>
<dbReference type="FunFam" id="3.30.40.10:FF:000038">
    <property type="entry name" value="E3 ubiquitin-protein ligase listerin"/>
    <property type="match status" value="1"/>
</dbReference>
<dbReference type="EC" id="2.3.2.27" evidence="5 15"/>
<dbReference type="InterPro" id="IPR039804">
    <property type="entry name" value="RING-CH-C4HC3_LTN1"/>
</dbReference>
<comment type="similarity">
    <text evidence="4 15">Belongs to the LTN1 family.</text>
</comment>
<feature type="region of interest" description="Disordered" evidence="16">
    <location>
        <begin position="1361"/>
        <end position="1384"/>
    </location>
</feature>
<proteinExistence type="inferred from homology"/>
<comment type="pathway">
    <text evidence="3 15">Protein modification; protein ubiquitination.</text>
</comment>
<dbReference type="GeneID" id="14916363"/>
<dbReference type="SUPFAM" id="SSF48371">
    <property type="entry name" value="ARM repeat"/>
    <property type="match status" value="1"/>
</dbReference>
<dbReference type="InterPro" id="IPR039795">
    <property type="entry name" value="LTN1/Rkr1"/>
</dbReference>
<dbReference type="OMA" id="IYGSHWE"/>
<evidence type="ECO:0000259" key="18">
    <source>
        <dbReference type="PROSITE" id="PS51292"/>
    </source>
</evidence>
<protein>
    <recommendedName>
        <fullName evidence="6 15">E3 ubiquitin-protein ligase listerin</fullName>
        <ecNumber evidence="5 15">2.3.2.27</ecNumber>
    </recommendedName>
    <alternativeName>
        <fullName evidence="15">RING-type E3 ubiquitin transferase listerin</fullName>
    </alternativeName>
</protein>
<dbReference type="InterPro" id="IPR016024">
    <property type="entry name" value="ARM-type_fold"/>
</dbReference>
<dbReference type="InterPro" id="IPR054478">
    <property type="entry name" value="LTN1_UBC"/>
</dbReference>
<accession>L8GRZ8</accession>
<name>L8GRZ8_ACACF</name>
<dbReference type="Gene3D" id="3.30.40.10">
    <property type="entry name" value="Zinc/RING finger domain, C3HC4 (zinc finger)"/>
    <property type="match status" value="1"/>
</dbReference>
<dbReference type="PANTHER" id="PTHR12389">
    <property type="entry name" value="ZINC FINGER PROTEIN 294"/>
    <property type="match status" value="1"/>
</dbReference>
<dbReference type="GO" id="GO:0005829">
    <property type="term" value="C:cytosol"/>
    <property type="evidence" value="ECO:0007669"/>
    <property type="project" value="UniProtKB-SubCell"/>
</dbReference>
<dbReference type="GO" id="GO:1990112">
    <property type="term" value="C:RQC complex"/>
    <property type="evidence" value="ECO:0007669"/>
    <property type="project" value="UniProtKB-UniRule"/>
</dbReference>
<dbReference type="CDD" id="cd16491">
    <property type="entry name" value="RING-CH-C4HC3_LTN1"/>
    <property type="match status" value="1"/>
</dbReference>
<dbReference type="Proteomes" id="UP000011083">
    <property type="component" value="Unassembled WGS sequence"/>
</dbReference>
<dbReference type="InterPro" id="IPR054477">
    <property type="entry name" value="LTN1_E3_ligase_6th"/>
</dbReference>
<feature type="domain" description="RING-CH-type" evidence="18">
    <location>
        <begin position="1612"/>
        <end position="1671"/>
    </location>
</feature>
<keyword evidence="13 15" id="KW-0862">Zinc</keyword>
<reference evidence="19 20" key="1">
    <citation type="journal article" date="2013" name="Genome Biol.">
        <title>Genome of Acanthamoeba castellanii highlights extensive lateral gene transfer and early evolution of tyrosine kinase signaling.</title>
        <authorList>
            <person name="Clarke M."/>
            <person name="Lohan A.J."/>
            <person name="Liu B."/>
            <person name="Lagkouvardos I."/>
            <person name="Roy S."/>
            <person name="Zafar N."/>
            <person name="Bertelli C."/>
            <person name="Schilde C."/>
            <person name="Kianianmomeni A."/>
            <person name="Burglin T.R."/>
            <person name="Frech C."/>
            <person name="Turcotte B."/>
            <person name="Kopec K.O."/>
            <person name="Synnott J.M."/>
            <person name="Choo C."/>
            <person name="Paponov I."/>
            <person name="Finkler A."/>
            <person name="Soon Heng Tan C."/>
            <person name="Hutchins A.P."/>
            <person name="Weinmeier T."/>
            <person name="Rattei T."/>
            <person name="Chu J.S."/>
            <person name="Gimenez G."/>
            <person name="Irimia M."/>
            <person name="Rigden D.J."/>
            <person name="Fitzpatrick D.A."/>
            <person name="Lorenzo-Morales J."/>
            <person name="Bateman A."/>
            <person name="Chiu C.H."/>
            <person name="Tang P."/>
            <person name="Hegemann P."/>
            <person name="Fromm H."/>
            <person name="Raoult D."/>
            <person name="Greub G."/>
            <person name="Miranda-Saavedra D."/>
            <person name="Chen N."/>
            <person name="Nash P."/>
            <person name="Ginger M.L."/>
            <person name="Horn M."/>
            <person name="Schaap P."/>
            <person name="Caler L."/>
            <person name="Loftus B."/>
        </authorList>
    </citation>
    <scope>NUCLEOTIDE SEQUENCE [LARGE SCALE GENOMIC DNA]</scope>
    <source>
        <strain evidence="19 20">Neff</strain>
    </source>
</reference>
<dbReference type="VEuPathDB" id="AmoebaDB:ACA1_378040"/>
<dbReference type="UniPathway" id="UPA00143"/>
<keyword evidence="11 14" id="KW-0863">Zinc-finger</keyword>
<evidence type="ECO:0000256" key="4">
    <source>
        <dbReference type="ARBA" id="ARBA00007997"/>
    </source>
</evidence>
<dbReference type="InterPro" id="IPR054476">
    <property type="entry name" value="Ltn1_N"/>
</dbReference>
<comment type="function">
    <text evidence="15">E3 ubiquitin-protein ligase. Component of the ribosome quality control complex (RQC), a ribosome-associated complex that mediates ubiquitination and extraction of incompletely synthesized nascent chains for proteasomal degradation.</text>
</comment>
<keyword evidence="7" id="KW-0963">Cytoplasm</keyword>
<dbReference type="STRING" id="1257118.L8GRZ8"/>
<dbReference type="GO" id="GO:0061630">
    <property type="term" value="F:ubiquitin protein ligase activity"/>
    <property type="evidence" value="ECO:0007669"/>
    <property type="project" value="UniProtKB-UniRule"/>
</dbReference>
<dbReference type="RefSeq" id="XP_004337700.1">
    <property type="nucleotide sequence ID" value="XM_004337652.1"/>
</dbReference>
<evidence type="ECO:0000256" key="5">
    <source>
        <dbReference type="ARBA" id="ARBA00012483"/>
    </source>
</evidence>
<evidence type="ECO:0000256" key="15">
    <source>
        <dbReference type="RuleBase" id="RU367090"/>
    </source>
</evidence>
<feature type="domain" description="RING-type" evidence="17">
    <location>
        <begin position="1620"/>
        <end position="1667"/>
    </location>
</feature>
<keyword evidence="12 15" id="KW-0833">Ubl conjugation pathway</keyword>
<evidence type="ECO:0000256" key="9">
    <source>
        <dbReference type="ARBA" id="ARBA00022723"/>
    </source>
</evidence>
<evidence type="ECO:0000256" key="8">
    <source>
        <dbReference type="ARBA" id="ARBA00022679"/>
    </source>
</evidence>
<evidence type="ECO:0000256" key="6">
    <source>
        <dbReference type="ARBA" id="ARBA00017157"/>
    </source>
</evidence>
<keyword evidence="9 15" id="KW-0479">Metal-binding</keyword>
<organism evidence="19 20">
    <name type="scientific">Acanthamoeba castellanii (strain ATCC 30010 / Neff)</name>
    <dbReference type="NCBI Taxonomy" id="1257118"/>
    <lineage>
        <taxon>Eukaryota</taxon>
        <taxon>Amoebozoa</taxon>
        <taxon>Discosea</taxon>
        <taxon>Longamoebia</taxon>
        <taxon>Centramoebida</taxon>
        <taxon>Acanthamoebidae</taxon>
        <taxon>Acanthamoeba</taxon>
    </lineage>
</organism>
<evidence type="ECO:0000256" key="7">
    <source>
        <dbReference type="ARBA" id="ARBA00022490"/>
    </source>
</evidence>